<dbReference type="Proteomes" id="UP001054945">
    <property type="component" value="Unassembled WGS sequence"/>
</dbReference>
<evidence type="ECO:0000313" key="3">
    <source>
        <dbReference type="Proteomes" id="UP001054945"/>
    </source>
</evidence>
<evidence type="ECO:0000313" key="2">
    <source>
        <dbReference type="EMBL" id="GIX68874.1"/>
    </source>
</evidence>
<name>A0AAV4M938_CAEEX</name>
<organism evidence="2 3">
    <name type="scientific">Caerostris extrusa</name>
    <name type="common">Bark spider</name>
    <name type="synonym">Caerostris bankana</name>
    <dbReference type="NCBI Taxonomy" id="172846"/>
    <lineage>
        <taxon>Eukaryota</taxon>
        <taxon>Metazoa</taxon>
        <taxon>Ecdysozoa</taxon>
        <taxon>Arthropoda</taxon>
        <taxon>Chelicerata</taxon>
        <taxon>Arachnida</taxon>
        <taxon>Araneae</taxon>
        <taxon>Araneomorphae</taxon>
        <taxon>Entelegynae</taxon>
        <taxon>Araneoidea</taxon>
        <taxon>Araneidae</taxon>
        <taxon>Caerostris</taxon>
    </lineage>
</organism>
<proteinExistence type="predicted"/>
<gene>
    <name evidence="2" type="ORF">CEXT_545021</name>
</gene>
<protein>
    <submittedName>
        <fullName evidence="2">Uncharacterized protein</fullName>
    </submittedName>
</protein>
<feature type="non-terminal residue" evidence="2">
    <location>
        <position position="88"/>
    </location>
</feature>
<feature type="region of interest" description="Disordered" evidence="1">
    <location>
        <begin position="56"/>
        <end position="78"/>
    </location>
</feature>
<evidence type="ECO:0000256" key="1">
    <source>
        <dbReference type="SAM" id="MobiDB-lite"/>
    </source>
</evidence>
<reference evidence="2 3" key="1">
    <citation type="submission" date="2021-06" db="EMBL/GenBank/DDBJ databases">
        <title>Caerostris extrusa draft genome.</title>
        <authorList>
            <person name="Kono N."/>
            <person name="Arakawa K."/>
        </authorList>
    </citation>
    <scope>NUCLEOTIDE SEQUENCE [LARGE SCALE GENOMIC DNA]</scope>
</reference>
<comment type="caution">
    <text evidence="2">The sequence shown here is derived from an EMBL/GenBank/DDBJ whole genome shotgun (WGS) entry which is preliminary data.</text>
</comment>
<dbReference type="AlphaFoldDB" id="A0AAV4M938"/>
<sequence>MQLRFSHDEPSYTCSSCRTIRTKYCFSSSVSSHENPLKHRVNVLHSFFNRIRKEEKYTTPPSSPEFTPPSSPCDSPVFDIKHPVYIQG</sequence>
<keyword evidence="3" id="KW-1185">Reference proteome</keyword>
<accession>A0AAV4M938</accession>
<dbReference type="EMBL" id="BPLR01002007">
    <property type="protein sequence ID" value="GIX68874.1"/>
    <property type="molecule type" value="Genomic_DNA"/>
</dbReference>
<feature type="compositionally biased region" description="Pro residues" evidence="1">
    <location>
        <begin position="61"/>
        <end position="71"/>
    </location>
</feature>